<evidence type="ECO:0000313" key="1">
    <source>
        <dbReference type="EMBL" id="KKL22648.1"/>
    </source>
</evidence>
<feature type="non-terminal residue" evidence="1">
    <location>
        <position position="378"/>
    </location>
</feature>
<proteinExistence type="predicted"/>
<organism evidence="1">
    <name type="scientific">marine sediment metagenome</name>
    <dbReference type="NCBI Taxonomy" id="412755"/>
    <lineage>
        <taxon>unclassified sequences</taxon>
        <taxon>metagenomes</taxon>
        <taxon>ecological metagenomes</taxon>
    </lineage>
</organism>
<comment type="caution">
    <text evidence="1">The sequence shown here is derived from an EMBL/GenBank/DDBJ whole genome shotgun (WGS) entry which is preliminary data.</text>
</comment>
<name>A0A0F9EF72_9ZZZZ</name>
<accession>A0A0F9EF72</accession>
<reference evidence="1" key="1">
    <citation type="journal article" date="2015" name="Nature">
        <title>Complex archaea that bridge the gap between prokaryotes and eukaryotes.</title>
        <authorList>
            <person name="Spang A."/>
            <person name="Saw J.H."/>
            <person name="Jorgensen S.L."/>
            <person name="Zaremba-Niedzwiedzka K."/>
            <person name="Martijn J."/>
            <person name="Lind A.E."/>
            <person name="van Eijk R."/>
            <person name="Schleper C."/>
            <person name="Guy L."/>
            <person name="Ettema T.J."/>
        </authorList>
    </citation>
    <scope>NUCLEOTIDE SEQUENCE</scope>
</reference>
<dbReference type="EMBL" id="LAZR01037273">
    <property type="protein sequence ID" value="KKL22648.1"/>
    <property type="molecule type" value="Genomic_DNA"/>
</dbReference>
<dbReference type="AlphaFoldDB" id="A0A0F9EF72"/>
<sequence length="378" mass="42905">MPNDSGNLLTNYVLSLLLKKVIVPTDFHAQCEAVKEMASDDVSGLVDSLTSFQVNSASVDFTIETSNDAYTKILKKWLDLINKDYRGKIPSGIQFLAEQYFRERWQGSSFPVLKIIEWGTIDGVILPTKMAFVDGQSIHAEDKEDSNIITLDSYNYYITDDFEEANKLEDNCIFSRPFGNYYDKYPIPYLIKRGVYHNFKIIQSLKNKSTEVLDQIIPYLLLIKKGFKGNTIDESKVYTPEELKSVISQFQSLMEKVKSTDAGDKQTKSPVRATNFDEEIKHIIPDLKTIFEPALFTVAEKGVLAGLGFLDIAEGVSQSRKESILNPKLFIAETKKGVKDFKQIMKELFLLIKDKNELHTKYNSATAYIVSSPVTIFM</sequence>
<protein>
    <submittedName>
        <fullName evidence="1">Uncharacterized protein</fullName>
    </submittedName>
</protein>
<gene>
    <name evidence="1" type="ORF">LCGC14_2433350</name>
</gene>